<name>A0A7Y9J3W8_9PSEU</name>
<evidence type="ECO:0000259" key="5">
    <source>
        <dbReference type="PROSITE" id="PS50975"/>
    </source>
</evidence>
<dbReference type="GO" id="GO:0016874">
    <property type="term" value="F:ligase activity"/>
    <property type="evidence" value="ECO:0007669"/>
    <property type="project" value="UniProtKB-KW"/>
</dbReference>
<dbReference type="SUPFAM" id="SSF56059">
    <property type="entry name" value="Glutathione synthetase ATP-binding domain-like"/>
    <property type="match status" value="2"/>
</dbReference>
<evidence type="ECO:0000256" key="3">
    <source>
        <dbReference type="ARBA" id="ARBA00022840"/>
    </source>
</evidence>
<dbReference type="PANTHER" id="PTHR43585">
    <property type="entry name" value="FUMIPYRROLE BIOSYNTHESIS PROTEIN C"/>
    <property type="match status" value="1"/>
</dbReference>
<dbReference type="InterPro" id="IPR003806">
    <property type="entry name" value="ATP-grasp_PylC-type"/>
</dbReference>
<dbReference type="Proteomes" id="UP000535890">
    <property type="component" value="Unassembled WGS sequence"/>
</dbReference>
<dbReference type="SMART" id="SM01209">
    <property type="entry name" value="GARS_A"/>
    <property type="match status" value="1"/>
</dbReference>
<keyword evidence="3 4" id="KW-0067">ATP-binding</keyword>
<keyword evidence="7" id="KW-1185">Reference proteome</keyword>
<dbReference type="InterPro" id="IPR013815">
    <property type="entry name" value="ATP_grasp_subdomain_1"/>
</dbReference>
<feature type="domain" description="ATP-grasp" evidence="5">
    <location>
        <begin position="805"/>
        <end position="992"/>
    </location>
</feature>
<dbReference type="EMBL" id="JACCBN010000001">
    <property type="protein sequence ID" value="NYD34508.1"/>
    <property type="molecule type" value="Genomic_DNA"/>
</dbReference>
<evidence type="ECO:0000256" key="4">
    <source>
        <dbReference type="PROSITE-ProRule" id="PRU00409"/>
    </source>
</evidence>
<dbReference type="Gene3D" id="3.40.50.20">
    <property type="match status" value="2"/>
</dbReference>
<dbReference type="InterPro" id="IPR052032">
    <property type="entry name" value="ATP-dep_AA_Ligase"/>
</dbReference>
<organism evidence="6 7">
    <name type="scientific">Actinomycetospora corticicola</name>
    <dbReference type="NCBI Taxonomy" id="663602"/>
    <lineage>
        <taxon>Bacteria</taxon>
        <taxon>Bacillati</taxon>
        <taxon>Actinomycetota</taxon>
        <taxon>Actinomycetes</taxon>
        <taxon>Pseudonocardiales</taxon>
        <taxon>Pseudonocardiaceae</taxon>
        <taxon>Actinomycetospora</taxon>
    </lineage>
</organism>
<reference evidence="6 7" key="1">
    <citation type="submission" date="2020-07" db="EMBL/GenBank/DDBJ databases">
        <title>Sequencing the genomes of 1000 actinobacteria strains.</title>
        <authorList>
            <person name="Klenk H.-P."/>
        </authorList>
    </citation>
    <scope>NUCLEOTIDE SEQUENCE [LARGE SCALE GENOMIC DNA]</scope>
    <source>
        <strain evidence="6 7">DSM 45772</strain>
    </source>
</reference>
<dbReference type="Pfam" id="PF18130">
    <property type="entry name" value="ATPgrasp_N"/>
    <property type="match status" value="2"/>
</dbReference>
<dbReference type="InterPro" id="IPR040570">
    <property type="entry name" value="LAL_C2"/>
</dbReference>
<dbReference type="AlphaFoldDB" id="A0A7Y9J3W8"/>
<dbReference type="GO" id="GO:0005524">
    <property type="term" value="F:ATP binding"/>
    <property type="evidence" value="ECO:0007669"/>
    <property type="project" value="UniProtKB-UniRule"/>
</dbReference>
<dbReference type="GO" id="GO:0046872">
    <property type="term" value="F:metal ion binding"/>
    <property type="evidence" value="ECO:0007669"/>
    <property type="project" value="InterPro"/>
</dbReference>
<dbReference type="Gene3D" id="3.30.1490.20">
    <property type="entry name" value="ATP-grasp fold, A domain"/>
    <property type="match status" value="1"/>
</dbReference>
<evidence type="ECO:0000313" key="7">
    <source>
        <dbReference type="Proteomes" id="UP000535890"/>
    </source>
</evidence>
<evidence type="ECO:0000313" key="6">
    <source>
        <dbReference type="EMBL" id="NYD34508.1"/>
    </source>
</evidence>
<dbReference type="InterPro" id="IPR011761">
    <property type="entry name" value="ATP-grasp"/>
</dbReference>
<feature type="domain" description="ATP-grasp" evidence="5">
    <location>
        <begin position="119"/>
        <end position="305"/>
    </location>
</feature>
<dbReference type="Pfam" id="PF02655">
    <property type="entry name" value="ATP-grasp_3"/>
    <property type="match status" value="1"/>
</dbReference>
<sequence>MSLHVLVVELPAYRPLDTLADLVAEGVRISLLARDPESAVRAAGGDPDGVLTRCIAADPEDTGTAADAVLAACADDPVHGVICTWHGSLVAAARLAQRLGLPHEEPDRLDRLQDKAEMRALLAAAGLDDTEFRRVTDARSLTDAVAALRPPLVVKPCRGSGSIGVHMVDTPEDVSAIGADGLAAPLLVERRLAGRLCSAELVVDGPEITVLGMTSRFPGPVDGVVELGGAFPAVPDGAGPALALARRVVAALGLRRSVVHVELMLTPFGPRVVEVNTRAPGNVVLRLMSRALGRTVALDMVRLACGLPASQEVLPVGQVALLQVVAEVDGRLRRAVLPPPGPRAGGRVLEAALSAEPGQAVRRPRTNRDRLGHVLVHADSVAELDTLVAAVTEEIALDVEPDPVPTTEAPVALLLRVRGTVDESTAGRYLTGAAAATSRFAVSGDLPPQAAALLARLAPGRASRPPSGTAEAPVAVLELGRTPRCAPWSGAGIGAVVGRLLDGTLHDAVVLLADGPVWRAVDVEDPAVVDPVLRFLDGEGDGPVALRIGDGSSRLLAHVDGDLLAIHARHRGRDLVADCARDALHRVGVPVRPGAGRGCATALAPLGLPGGRVRVVAAPDVVELRRRAEVAEAVVPVDDGQVVEDGRDDAGRDATGWVVIARPGINDTDGVVTAAAAVATSARLRTEALDRCHVLVLDRLGPATLVRSDGLLLDPARFRTTVFSAAPVSVWSPGATPDAVHTVDVFDPSAVVALADAVHRVRPVDRVVAASERLLDTAARLRARFGLPGADVAHVARYTDKAVMKQLASAAGIRHAPGSVVHDGDDVHAALARWGRIVLKPRRSSGSQGVTVCADVPQVEAWIAGSLAPGRFLVEAHVSGAMVHVDALVVGGRVRAWDASRYVRDTLAYQRGAPLSSVSVEEAGRDAYRAVLEAVVAAWDACDEVLHLEVFDDPDGPVFCEVAARPGGAGVVDAFRATRGVDLRHARVLLDVGGDVEELFGEPTAAHAGWTVLYSSGGRLAHYDDRPVAEAAAVRTVPCVGDVVPPSRFSGTGMSKYVFAAPCPDEVAELVALAEAGVVATFEEEDR</sequence>
<evidence type="ECO:0000256" key="2">
    <source>
        <dbReference type="ARBA" id="ARBA00022741"/>
    </source>
</evidence>
<proteinExistence type="predicted"/>
<dbReference type="InterPro" id="IPR041472">
    <property type="entry name" value="BL00235/CARNS1_N"/>
</dbReference>
<dbReference type="PROSITE" id="PS50975">
    <property type="entry name" value="ATP_GRASP"/>
    <property type="match status" value="2"/>
</dbReference>
<dbReference type="PANTHER" id="PTHR43585:SF2">
    <property type="entry name" value="ATP-GRASP ENZYME FSQD"/>
    <property type="match status" value="1"/>
</dbReference>
<protein>
    <submittedName>
        <fullName evidence="6">Biotin carboxylase</fullName>
    </submittedName>
</protein>
<dbReference type="RefSeq" id="WP_179792450.1">
    <property type="nucleotide sequence ID" value="NZ_BAABHP010000018.1"/>
</dbReference>
<evidence type="ECO:0000256" key="1">
    <source>
        <dbReference type="ARBA" id="ARBA00022598"/>
    </source>
</evidence>
<gene>
    <name evidence="6" type="ORF">BJ983_000610</name>
</gene>
<accession>A0A7Y9J3W8</accession>
<comment type="caution">
    <text evidence="6">The sequence shown here is derived from an EMBL/GenBank/DDBJ whole genome shotgun (WGS) entry which is preliminary data.</text>
</comment>
<dbReference type="Pfam" id="PF18603">
    <property type="entry name" value="LAL_C2"/>
    <property type="match status" value="1"/>
</dbReference>
<keyword evidence="1" id="KW-0436">Ligase</keyword>
<dbReference type="Gene3D" id="3.30.470.20">
    <property type="entry name" value="ATP-grasp fold, B domain"/>
    <property type="match status" value="2"/>
</dbReference>
<keyword evidence="2 4" id="KW-0547">Nucleotide-binding</keyword>